<protein>
    <submittedName>
        <fullName evidence="8">Site-specific recombinase XerD</fullName>
    </submittedName>
</protein>
<feature type="domain" description="Tyr recombinase" evidence="6">
    <location>
        <begin position="204"/>
        <end position="380"/>
    </location>
</feature>
<dbReference type="GO" id="GO:0006310">
    <property type="term" value="P:DNA recombination"/>
    <property type="evidence" value="ECO:0007669"/>
    <property type="project" value="UniProtKB-KW"/>
</dbReference>
<dbReference type="PANTHER" id="PTHR30349:SF64">
    <property type="entry name" value="PROPHAGE INTEGRASE INTD-RELATED"/>
    <property type="match status" value="1"/>
</dbReference>
<accession>A0A2T5XS24</accession>
<dbReference type="GO" id="GO:0003677">
    <property type="term" value="F:DNA binding"/>
    <property type="evidence" value="ECO:0007669"/>
    <property type="project" value="UniProtKB-UniRule"/>
</dbReference>
<feature type="domain" description="Core-binding (CB)" evidence="7">
    <location>
        <begin position="100"/>
        <end position="183"/>
    </location>
</feature>
<dbReference type="Pfam" id="PF00589">
    <property type="entry name" value="Phage_integrase"/>
    <property type="match status" value="1"/>
</dbReference>
<dbReference type="InterPro" id="IPR010998">
    <property type="entry name" value="Integrase_recombinase_N"/>
</dbReference>
<proteinExistence type="inferred from homology"/>
<dbReference type="Proteomes" id="UP000243985">
    <property type="component" value="Unassembled WGS sequence"/>
</dbReference>
<dbReference type="GO" id="GO:0015074">
    <property type="term" value="P:DNA integration"/>
    <property type="evidence" value="ECO:0007669"/>
    <property type="project" value="UniProtKB-KW"/>
</dbReference>
<dbReference type="InterPro" id="IPR011010">
    <property type="entry name" value="DNA_brk_join_enz"/>
</dbReference>
<dbReference type="CDD" id="cd01185">
    <property type="entry name" value="INTN1_C_like"/>
    <property type="match status" value="1"/>
</dbReference>
<evidence type="ECO:0000256" key="5">
    <source>
        <dbReference type="PROSITE-ProRule" id="PRU01248"/>
    </source>
</evidence>
<comment type="caution">
    <text evidence="8">The sequence shown here is derived from an EMBL/GenBank/DDBJ whole genome shotgun (WGS) entry which is preliminary data.</text>
</comment>
<evidence type="ECO:0000259" key="7">
    <source>
        <dbReference type="PROSITE" id="PS51900"/>
    </source>
</evidence>
<name>A0A2T5XS24_9FLAO</name>
<dbReference type="SUPFAM" id="SSF56349">
    <property type="entry name" value="DNA breaking-rejoining enzymes"/>
    <property type="match status" value="1"/>
</dbReference>
<dbReference type="PROSITE" id="PS51900">
    <property type="entry name" value="CB"/>
    <property type="match status" value="1"/>
</dbReference>
<keyword evidence="2" id="KW-0229">DNA integration</keyword>
<evidence type="ECO:0000256" key="2">
    <source>
        <dbReference type="ARBA" id="ARBA00022908"/>
    </source>
</evidence>
<dbReference type="Pfam" id="PF13102">
    <property type="entry name" value="Phage_int_SAM_5"/>
    <property type="match status" value="1"/>
</dbReference>
<dbReference type="Pfam" id="PF17293">
    <property type="entry name" value="Arm-DNA-bind_5"/>
    <property type="match status" value="1"/>
</dbReference>
<dbReference type="RefSeq" id="WP_107782791.1">
    <property type="nucleotide sequence ID" value="NZ_CAUUXC010000010.1"/>
</dbReference>
<dbReference type="Gene3D" id="1.10.443.10">
    <property type="entry name" value="Intergrase catalytic core"/>
    <property type="match status" value="1"/>
</dbReference>
<organism evidence="8 9">
    <name type="scientific">Capnocytophaga leadbetteri</name>
    <dbReference type="NCBI Taxonomy" id="327575"/>
    <lineage>
        <taxon>Bacteria</taxon>
        <taxon>Pseudomonadati</taxon>
        <taxon>Bacteroidota</taxon>
        <taxon>Flavobacteriia</taxon>
        <taxon>Flavobacteriales</taxon>
        <taxon>Flavobacteriaceae</taxon>
        <taxon>Capnocytophaga</taxon>
    </lineage>
</organism>
<dbReference type="PANTHER" id="PTHR30349">
    <property type="entry name" value="PHAGE INTEGRASE-RELATED"/>
    <property type="match status" value="1"/>
</dbReference>
<evidence type="ECO:0000313" key="9">
    <source>
        <dbReference type="Proteomes" id="UP000243985"/>
    </source>
</evidence>
<evidence type="ECO:0000313" key="8">
    <source>
        <dbReference type="EMBL" id="PTX01751.1"/>
    </source>
</evidence>
<evidence type="ECO:0000256" key="4">
    <source>
        <dbReference type="ARBA" id="ARBA00023172"/>
    </source>
</evidence>
<dbReference type="AlphaFoldDB" id="A0A2T5XS24"/>
<dbReference type="Gene3D" id="1.10.150.130">
    <property type="match status" value="1"/>
</dbReference>
<dbReference type="InterPro" id="IPR013762">
    <property type="entry name" value="Integrase-like_cat_sf"/>
</dbReference>
<dbReference type="PROSITE" id="PS51898">
    <property type="entry name" value="TYR_RECOMBINASE"/>
    <property type="match status" value="1"/>
</dbReference>
<dbReference type="InterPro" id="IPR035386">
    <property type="entry name" value="Arm-DNA-bind_5"/>
</dbReference>
<dbReference type="InterPro" id="IPR044068">
    <property type="entry name" value="CB"/>
</dbReference>
<comment type="similarity">
    <text evidence="1">Belongs to the 'phage' integrase family.</text>
</comment>
<dbReference type="EMBL" id="QBKG01000019">
    <property type="protein sequence ID" value="PTX01751.1"/>
    <property type="molecule type" value="Genomic_DNA"/>
</dbReference>
<keyword evidence="4" id="KW-0233">DNA recombination</keyword>
<evidence type="ECO:0000259" key="6">
    <source>
        <dbReference type="PROSITE" id="PS51898"/>
    </source>
</evidence>
<dbReference type="InterPro" id="IPR050090">
    <property type="entry name" value="Tyrosine_recombinase_XerCD"/>
</dbReference>
<dbReference type="GeneID" id="84581486"/>
<dbReference type="InterPro" id="IPR002104">
    <property type="entry name" value="Integrase_catalytic"/>
</dbReference>
<gene>
    <name evidence="8" type="ORF">C8P65_1191</name>
</gene>
<sequence>MEKIKYTLRFNRKNQLNKHGQAPIQIECYLNGKRKYFDTKIKVAPTQWHEKTKTIKGTPNAIQQNALISEMLRTLENYEIERINNNKAINLEMLSNALNSSKNNTFNSWCALQIEKDTVKQSTKKALLLTIKHLNNFNKHLSFSDIDFDFLKSFEKYLLEQNLKANSVATHLRLVRKFVNLAINSDLMNINQYPFRKFKITVKKTDKAFLLASEIEQIENVTLTDKKLIYARDLFLFSVYTGLRYSDIITLRPSNIVTINGQKWIEKKQQKTDEKLMIPIYLLFNGKPLKIIGSNYIFGSMQVFKFIRNDTLNRYIKRICELAGIEKHITFHSARHTTATYLLSKGVNIYVVQKILGHSKIDTTQIYTHLIDETMINSLQSVNF</sequence>
<reference evidence="8 9" key="1">
    <citation type="submission" date="2018-04" db="EMBL/GenBank/DDBJ databases">
        <title>Genomic Encyclopedia of Archaeal and Bacterial Type Strains, Phase II (KMG-II): from individual species to whole genera.</title>
        <authorList>
            <person name="Goeker M."/>
        </authorList>
    </citation>
    <scope>NUCLEOTIDE SEQUENCE [LARGE SCALE GENOMIC DNA]</scope>
    <source>
        <strain evidence="8 9">DSM 22902</strain>
    </source>
</reference>
<keyword evidence="3 5" id="KW-0238">DNA-binding</keyword>
<evidence type="ECO:0000256" key="1">
    <source>
        <dbReference type="ARBA" id="ARBA00008857"/>
    </source>
</evidence>
<dbReference type="InterPro" id="IPR025269">
    <property type="entry name" value="SAM-like_dom"/>
</dbReference>
<evidence type="ECO:0000256" key="3">
    <source>
        <dbReference type="ARBA" id="ARBA00023125"/>
    </source>
</evidence>